<accession>A0A0R3QAN6</accession>
<reference evidence="4" key="1">
    <citation type="submission" date="2017-02" db="UniProtKB">
        <authorList>
            <consortium name="WormBaseParasite"/>
        </authorList>
    </citation>
    <scope>IDENTIFICATION</scope>
</reference>
<protein>
    <submittedName>
        <fullName evidence="4">PH domain-containing protein</fullName>
    </submittedName>
</protein>
<dbReference type="AlphaFoldDB" id="A0A0R3QAN6"/>
<gene>
    <name evidence="2" type="ORF">BTMF_LOCUS2717</name>
</gene>
<dbReference type="Gene3D" id="2.30.29.30">
    <property type="entry name" value="Pleckstrin-homology domain (PH domain)/Phosphotyrosine-binding domain (PTB)"/>
    <property type="match status" value="1"/>
</dbReference>
<proteinExistence type="predicted"/>
<dbReference type="STRING" id="42155.A0A0R3QAN6"/>
<dbReference type="PROSITE" id="PS50003">
    <property type="entry name" value="PH_DOMAIN"/>
    <property type="match status" value="1"/>
</dbReference>
<dbReference type="Proteomes" id="UP000280834">
    <property type="component" value="Unassembled WGS sequence"/>
</dbReference>
<organism evidence="4">
    <name type="scientific">Brugia timori</name>
    <dbReference type="NCBI Taxonomy" id="42155"/>
    <lineage>
        <taxon>Eukaryota</taxon>
        <taxon>Metazoa</taxon>
        <taxon>Ecdysozoa</taxon>
        <taxon>Nematoda</taxon>
        <taxon>Chromadorea</taxon>
        <taxon>Rhabditida</taxon>
        <taxon>Spirurina</taxon>
        <taxon>Spiruromorpha</taxon>
        <taxon>Filarioidea</taxon>
        <taxon>Onchocercidae</taxon>
        <taxon>Brugia</taxon>
    </lineage>
</organism>
<evidence type="ECO:0000313" key="2">
    <source>
        <dbReference type="EMBL" id="VDO13179.1"/>
    </source>
</evidence>
<keyword evidence="3" id="KW-1185">Reference proteome</keyword>
<sequence>MPIGTSRSSDLSLELGEKCGWLLKWTNYIKGYRQRWFVLDSCANLSYYRKRFFFAGYLEVGIFLRYVRDPV</sequence>
<reference evidence="2 3" key="2">
    <citation type="submission" date="2018-11" db="EMBL/GenBank/DDBJ databases">
        <authorList>
            <consortium name="Pathogen Informatics"/>
        </authorList>
    </citation>
    <scope>NUCLEOTIDE SEQUENCE [LARGE SCALE GENOMIC DNA]</scope>
</reference>
<dbReference type="Pfam" id="PF00169">
    <property type="entry name" value="PH"/>
    <property type="match status" value="1"/>
</dbReference>
<name>A0A0R3QAN6_9BILA</name>
<dbReference type="SUPFAM" id="SSF50729">
    <property type="entry name" value="PH domain-like"/>
    <property type="match status" value="1"/>
</dbReference>
<dbReference type="InterPro" id="IPR011993">
    <property type="entry name" value="PH-like_dom_sf"/>
</dbReference>
<evidence type="ECO:0000313" key="4">
    <source>
        <dbReference type="WBParaSite" id="BTMF_0000340501-mRNA-1"/>
    </source>
</evidence>
<evidence type="ECO:0000313" key="3">
    <source>
        <dbReference type="Proteomes" id="UP000280834"/>
    </source>
</evidence>
<dbReference type="InterPro" id="IPR001849">
    <property type="entry name" value="PH_domain"/>
</dbReference>
<dbReference type="EMBL" id="UZAG01002302">
    <property type="protein sequence ID" value="VDO13179.1"/>
    <property type="molecule type" value="Genomic_DNA"/>
</dbReference>
<dbReference type="WBParaSite" id="BTMF_0000340501-mRNA-1">
    <property type="protein sequence ID" value="BTMF_0000340501-mRNA-1"/>
    <property type="gene ID" value="BTMF_0000340501"/>
</dbReference>
<evidence type="ECO:0000259" key="1">
    <source>
        <dbReference type="PROSITE" id="PS50003"/>
    </source>
</evidence>
<feature type="domain" description="PH" evidence="1">
    <location>
        <begin position="15"/>
        <end position="71"/>
    </location>
</feature>